<sequence>MYRLLVAGHQGKAKYITTTIPPNNIIYAMQGQSEKEGSKGVKFSSARFKNAKVSTVKMSARLSTVRMRVPRSAL</sequence>
<dbReference type="AlphaFoldDB" id="A0AAE1UBX7"/>
<evidence type="ECO:0000313" key="2">
    <source>
        <dbReference type="Proteomes" id="UP001292094"/>
    </source>
</evidence>
<accession>A0AAE1UBX7</accession>
<keyword evidence="2" id="KW-1185">Reference proteome</keyword>
<reference evidence="1" key="1">
    <citation type="submission" date="2023-11" db="EMBL/GenBank/DDBJ databases">
        <title>Genome assemblies of two species of porcelain crab, Petrolisthes cinctipes and Petrolisthes manimaculis (Anomura: Porcellanidae).</title>
        <authorList>
            <person name="Angst P."/>
        </authorList>
    </citation>
    <scope>NUCLEOTIDE SEQUENCE</scope>
    <source>
        <strain evidence="1">PB745_02</strain>
        <tissue evidence="1">Gill</tissue>
    </source>
</reference>
<dbReference type="Proteomes" id="UP001292094">
    <property type="component" value="Unassembled WGS sequence"/>
</dbReference>
<gene>
    <name evidence="1" type="ORF">Pmani_013681</name>
</gene>
<dbReference type="EMBL" id="JAWZYT010001149">
    <property type="protein sequence ID" value="KAK4315066.1"/>
    <property type="molecule type" value="Genomic_DNA"/>
</dbReference>
<organism evidence="1 2">
    <name type="scientific">Petrolisthes manimaculis</name>
    <dbReference type="NCBI Taxonomy" id="1843537"/>
    <lineage>
        <taxon>Eukaryota</taxon>
        <taxon>Metazoa</taxon>
        <taxon>Ecdysozoa</taxon>
        <taxon>Arthropoda</taxon>
        <taxon>Crustacea</taxon>
        <taxon>Multicrustacea</taxon>
        <taxon>Malacostraca</taxon>
        <taxon>Eumalacostraca</taxon>
        <taxon>Eucarida</taxon>
        <taxon>Decapoda</taxon>
        <taxon>Pleocyemata</taxon>
        <taxon>Anomura</taxon>
        <taxon>Galatheoidea</taxon>
        <taxon>Porcellanidae</taxon>
        <taxon>Petrolisthes</taxon>
    </lineage>
</organism>
<name>A0AAE1UBX7_9EUCA</name>
<proteinExistence type="predicted"/>
<protein>
    <submittedName>
        <fullName evidence="1">Uncharacterized protein</fullName>
    </submittedName>
</protein>
<evidence type="ECO:0000313" key="1">
    <source>
        <dbReference type="EMBL" id="KAK4315066.1"/>
    </source>
</evidence>
<comment type="caution">
    <text evidence="1">The sequence shown here is derived from an EMBL/GenBank/DDBJ whole genome shotgun (WGS) entry which is preliminary data.</text>
</comment>